<gene>
    <name evidence="1" type="ORF">PENSTE_c003G07615</name>
</gene>
<sequence>MSTRQFVVEESWGPHYSALSTNGDDLEHRLFIQNFPHDPKKPDLILRETDADGPSLGKAQFRRLSSNCDIQLENGQDGTQLSKQGFVSPSYKFQMPIYGEKRYLAWKKTRSLGNHNSPHGNIKLMDEKTNEVLAVFSRDGFAFVPGCLDIYGSYGDSFDQIALLTGLAVREQQRRQTTRSVRAGRENVYTMGAAGGGAGGGGS</sequence>
<dbReference type="EMBL" id="MLKD01000003">
    <property type="protein sequence ID" value="OQE28681.1"/>
    <property type="molecule type" value="Genomic_DNA"/>
</dbReference>
<evidence type="ECO:0000313" key="1">
    <source>
        <dbReference type="EMBL" id="OQE28681.1"/>
    </source>
</evidence>
<dbReference type="AlphaFoldDB" id="A0A1V6TQX3"/>
<organism evidence="1 2">
    <name type="scientific">Penicillium steckii</name>
    <dbReference type="NCBI Taxonomy" id="303698"/>
    <lineage>
        <taxon>Eukaryota</taxon>
        <taxon>Fungi</taxon>
        <taxon>Dikarya</taxon>
        <taxon>Ascomycota</taxon>
        <taxon>Pezizomycotina</taxon>
        <taxon>Eurotiomycetes</taxon>
        <taxon>Eurotiomycetidae</taxon>
        <taxon>Eurotiales</taxon>
        <taxon>Aspergillaceae</taxon>
        <taxon>Penicillium</taxon>
    </lineage>
</organism>
<dbReference type="Proteomes" id="UP000191285">
    <property type="component" value="Unassembled WGS sequence"/>
</dbReference>
<evidence type="ECO:0000313" key="2">
    <source>
        <dbReference type="Proteomes" id="UP000191285"/>
    </source>
</evidence>
<dbReference type="OrthoDB" id="3431997at2759"/>
<proteinExistence type="predicted"/>
<protein>
    <recommendedName>
        <fullName evidence="3">Tubby C-terminal domain-containing protein</fullName>
    </recommendedName>
</protein>
<comment type="caution">
    <text evidence="1">The sequence shown here is derived from an EMBL/GenBank/DDBJ whole genome shotgun (WGS) entry which is preliminary data.</text>
</comment>
<name>A0A1V6TQX3_9EURO</name>
<dbReference type="STRING" id="303698.A0A1V6TQX3"/>
<reference evidence="2" key="1">
    <citation type="journal article" date="2017" name="Nat. Microbiol.">
        <title>Global analysis of biosynthetic gene clusters reveals vast potential of secondary metabolite production in Penicillium species.</title>
        <authorList>
            <person name="Nielsen J.C."/>
            <person name="Grijseels S."/>
            <person name="Prigent S."/>
            <person name="Ji B."/>
            <person name="Dainat J."/>
            <person name="Nielsen K.F."/>
            <person name="Frisvad J.C."/>
            <person name="Workman M."/>
            <person name="Nielsen J."/>
        </authorList>
    </citation>
    <scope>NUCLEOTIDE SEQUENCE [LARGE SCALE GENOMIC DNA]</scope>
    <source>
        <strain evidence="2">IBT 24891</strain>
    </source>
</reference>
<accession>A0A1V6TQX3</accession>
<evidence type="ECO:0008006" key="3">
    <source>
        <dbReference type="Google" id="ProtNLM"/>
    </source>
</evidence>
<keyword evidence="2" id="KW-1185">Reference proteome</keyword>